<dbReference type="Pfam" id="PF00440">
    <property type="entry name" value="TetR_N"/>
    <property type="match status" value="1"/>
</dbReference>
<dbReference type="PANTHER" id="PTHR30055">
    <property type="entry name" value="HTH-TYPE TRANSCRIPTIONAL REGULATOR RUTR"/>
    <property type="match status" value="1"/>
</dbReference>
<accession>A0ABV9RIA4</accession>
<gene>
    <name evidence="4" type="ORF">ACFPEL_11450</name>
</gene>
<dbReference type="EMBL" id="JBHSIM010000021">
    <property type="protein sequence ID" value="MFC4833023.1"/>
    <property type="molecule type" value="Genomic_DNA"/>
</dbReference>
<dbReference type="InterPro" id="IPR036271">
    <property type="entry name" value="Tet_transcr_reg_TetR-rel_C_sf"/>
</dbReference>
<dbReference type="InterPro" id="IPR050109">
    <property type="entry name" value="HTH-type_TetR-like_transc_reg"/>
</dbReference>
<keyword evidence="5" id="KW-1185">Reference proteome</keyword>
<dbReference type="InterPro" id="IPR009057">
    <property type="entry name" value="Homeodomain-like_sf"/>
</dbReference>
<evidence type="ECO:0000313" key="5">
    <source>
        <dbReference type="Proteomes" id="UP001595909"/>
    </source>
</evidence>
<name>A0ABV9RIA4_9PSEU</name>
<dbReference type="Gene3D" id="1.10.10.60">
    <property type="entry name" value="Homeodomain-like"/>
    <property type="match status" value="1"/>
</dbReference>
<dbReference type="SUPFAM" id="SSF48498">
    <property type="entry name" value="Tetracyclin repressor-like, C-terminal domain"/>
    <property type="match status" value="1"/>
</dbReference>
<reference evidence="5" key="1">
    <citation type="journal article" date="2019" name="Int. J. Syst. Evol. Microbiol.">
        <title>The Global Catalogue of Microorganisms (GCM) 10K type strain sequencing project: providing services to taxonomists for standard genome sequencing and annotation.</title>
        <authorList>
            <consortium name="The Broad Institute Genomics Platform"/>
            <consortium name="The Broad Institute Genome Sequencing Center for Infectious Disease"/>
            <person name="Wu L."/>
            <person name="Ma J."/>
        </authorList>
    </citation>
    <scope>NUCLEOTIDE SEQUENCE [LARGE SCALE GENOMIC DNA]</scope>
    <source>
        <strain evidence="5">CCUG 50347</strain>
    </source>
</reference>
<dbReference type="Pfam" id="PF14246">
    <property type="entry name" value="TetR_C_7"/>
    <property type="match status" value="1"/>
</dbReference>
<dbReference type="InterPro" id="IPR039536">
    <property type="entry name" value="TetR_C_Proteobacteria"/>
</dbReference>
<dbReference type="Proteomes" id="UP001595909">
    <property type="component" value="Unassembled WGS sequence"/>
</dbReference>
<feature type="domain" description="HTH tetR-type" evidence="3">
    <location>
        <begin position="23"/>
        <end position="83"/>
    </location>
</feature>
<comment type="caution">
    <text evidence="4">The sequence shown here is derived from an EMBL/GenBank/DDBJ whole genome shotgun (WGS) entry which is preliminary data.</text>
</comment>
<sequence>MDGNERAPAASSGAARYHRDLALRNRAALLGAARRLFLDLGYDGTSLAKVAAEAGVSRATLFKQFPTKAELFSAMVTTSWATEDEQDPPVPGDPLAALTTLGTRYADLLTRPGMADLFRIVIAEFPRFPELGRTHFDLGKMPFFDSVRDHLLAEQHAGTLQFEDADLVTTQFLGMIANYVLWPRMLLLDWDPDAASVARAVEEAALTVHARHSVSPLGARSGRGDAAGR</sequence>
<dbReference type="RefSeq" id="WP_274192481.1">
    <property type="nucleotide sequence ID" value="NZ_BAABHN010000021.1"/>
</dbReference>
<dbReference type="PANTHER" id="PTHR30055:SF146">
    <property type="entry name" value="HTH-TYPE TRANSCRIPTIONAL DUAL REGULATOR CECR"/>
    <property type="match status" value="1"/>
</dbReference>
<organism evidence="4 5">
    <name type="scientific">Actinomycetospora chibensis</name>
    <dbReference type="NCBI Taxonomy" id="663606"/>
    <lineage>
        <taxon>Bacteria</taxon>
        <taxon>Bacillati</taxon>
        <taxon>Actinomycetota</taxon>
        <taxon>Actinomycetes</taxon>
        <taxon>Pseudonocardiales</taxon>
        <taxon>Pseudonocardiaceae</taxon>
        <taxon>Actinomycetospora</taxon>
    </lineage>
</organism>
<proteinExistence type="predicted"/>
<protein>
    <submittedName>
        <fullName evidence="4">TetR/AcrR family transcriptional regulator</fullName>
    </submittedName>
</protein>
<dbReference type="SUPFAM" id="SSF46689">
    <property type="entry name" value="Homeodomain-like"/>
    <property type="match status" value="1"/>
</dbReference>
<evidence type="ECO:0000256" key="2">
    <source>
        <dbReference type="PROSITE-ProRule" id="PRU00335"/>
    </source>
</evidence>
<evidence type="ECO:0000256" key="1">
    <source>
        <dbReference type="ARBA" id="ARBA00023125"/>
    </source>
</evidence>
<dbReference type="PROSITE" id="PS50977">
    <property type="entry name" value="HTH_TETR_2"/>
    <property type="match status" value="1"/>
</dbReference>
<evidence type="ECO:0000313" key="4">
    <source>
        <dbReference type="EMBL" id="MFC4833023.1"/>
    </source>
</evidence>
<dbReference type="InterPro" id="IPR001647">
    <property type="entry name" value="HTH_TetR"/>
</dbReference>
<feature type="DNA-binding region" description="H-T-H motif" evidence="2">
    <location>
        <begin position="46"/>
        <end position="65"/>
    </location>
</feature>
<evidence type="ECO:0000259" key="3">
    <source>
        <dbReference type="PROSITE" id="PS50977"/>
    </source>
</evidence>
<keyword evidence="1 2" id="KW-0238">DNA-binding</keyword>
<dbReference type="Gene3D" id="1.10.357.10">
    <property type="entry name" value="Tetracycline Repressor, domain 2"/>
    <property type="match status" value="1"/>
</dbReference>
<dbReference type="PRINTS" id="PR00455">
    <property type="entry name" value="HTHTETR"/>
</dbReference>